<evidence type="ECO:0000256" key="10">
    <source>
        <dbReference type="ARBA" id="ARBA00023004"/>
    </source>
</evidence>
<keyword evidence="10 13" id="KW-0408">Iron</keyword>
<accession>A0A8E2DN38</accession>
<evidence type="ECO:0000256" key="13">
    <source>
        <dbReference type="PIRSR" id="PIRSR602401-1"/>
    </source>
</evidence>
<name>A0A8E2DN38_9APHY</name>
<dbReference type="InterPro" id="IPR001128">
    <property type="entry name" value="Cyt_P450"/>
</dbReference>
<dbReference type="PRINTS" id="PR00463">
    <property type="entry name" value="EP450I"/>
</dbReference>
<evidence type="ECO:0000256" key="2">
    <source>
        <dbReference type="ARBA" id="ARBA00004167"/>
    </source>
</evidence>
<evidence type="ECO:0000256" key="4">
    <source>
        <dbReference type="ARBA" id="ARBA00010617"/>
    </source>
</evidence>
<comment type="similarity">
    <text evidence="4">Belongs to the cytochrome P450 family.</text>
</comment>
<evidence type="ECO:0000256" key="11">
    <source>
        <dbReference type="ARBA" id="ARBA00023033"/>
    </source>
</evidence>
<dbReference type="GO" id="GO:0005506">
    <property type="term" value="F:iron ion binding"/>
    <property type="evidence" value="ECO:0007669"/>
    <property type="project" value="InterPro"/>
</dbReference>
<proteinExistence type="inferred from homology"/>
<keyword evidence="5 13" id="KW-0349">Heme</keyword>
<evidence type="ECO:0000256" key="12">
    <source>
        <dbReference type="ARBA" id="ARBA00023136"/>
    </source>
</evidence>
<keyword evidence="7 13" id="KW-0479">Metal-binding</keyword>
<dbReference type="EMBL" id="KV722440">
    <property type="protein sequence ID" value="OCH88918.1"/>
    <property type="molecule type" value="Genomic_DNA"/>
</dbReference>
<sequence length="392" mass="45010">MPKERLGIQFSDWPKQYVVPNSPNAVFELLDKRSVIYWESAMLPMAGELSPPIQEMALRAPSQDIALSVSHCKRASGLRSHVRRLVPWAYFKRQARERRWTMENLRDGEYEVIEWQVRRIRSELRSKTTSSAAHQLSCIPIVSTIESFFLFMSLYPEIQCYMQEELDRVVGPNRLPDFDDRLQLLYVEAIIREIYRWNPVAPLALPLKLIADDVHEGYFLSAGSVIFANTWGILHNPDVYLEPVEFKPERFLTEQSNGFNPDPQTARTFVSGSCWVNETGHMGCPGERIGRRLVICYGSYDLTPRAGRMALTRDTLCADYPNSESPTASNIVFWDDQLHIHSHIVLFVIDMGVGRRINHEFEGEACLDVGSTIAIRFHFKRMLEIASGQGRK</sequence>
<dbReference type="InterPro" id="IPR036396">
    <property type="entry name" value="Cyt_P450_sf"/>
</dbReference>
<evidence type="ECO:0000256" key="9">
    <source>
        <dbReference type="ARBA" id="ARBA00023002"/>
    </source>
</evidence>
<dbReference type="GO" id="GO:0016705">
    <property type="term" value="F:oxidoreductase activity, acting on paired donors, with incorporation or reduction of molecular oxygen"/>
    <property type="evidence" value="ECO:0007669"/>
    <property type="project" value="InterPro"/>
</dbReference>
<dbReference type="GO" id="GO:0004497">
    <property type="term" value="F:monooxygenase activity"/>
    <property type="evidence" value="ECO:0007669"/>
    <property type="project" value="UniProtKB-KW"/>
</dbReference>
<keyword evidence="8" id="KW-1133">Transmembrane helix</keyword>
<comment type="cofactor">
    <cofactor evidence="1 13">
        <name>heme</name>
        <dbReference type="ChEBI" id="CHEBI:30413"/>
    </cofactor>
</comment>
<keyword evidence="15" id="KW-1185">Reference proteome</keyword>
<evidence type="ECO:0000256" key="7">
    <source>
        <dbReference type="ARBA" id="ARBA00022723"/>
    </source>
</evidence>
<protein>
    <submittedName>
        <fullName evidence="14">Cytochrome P450</fullName>
    </submittedName>
</protein>
<dbReference type="Proteomes" id="UP000250043">
    <property type="component" value="Unassembled WGS sequence"/>
</dbReference>
<reference evidence="14 15" key="1">
    <citation type="submission" date="2016-07" db="EMBL/GenBank/DDBJ databases">
        <title>Draft genome of the white-rot fungus Obba rivulosa 3A-2.</title>
        <authorList>
            <consortium name="DOE Joint Genome Institute"/>
            <person name="Miettinen O."/>
            <person name="Riley R."/>
            <person name="Acob R."/>
            <person name="Barry K."/>
            <person name="Cullen D."/>
            <person name="De Vries R."/>
            <person name="Hainaut M."/>
            <person name="Hatakka A."/>
            <person name="Henrissat B."/>
            <person name="Hilden K."/>
            <person name="Kuo R."/>
            <person name="Labutti K."/>
            <person name="Lipzen A."/>
            <person name="Makela M.R."/>
            <person name="Sandor L."/>
            <person name="Spatafora J.W."/>
            <person name="Grigoriev I.V."/>
            <person name="Hibbett D.S."/>
        </authorList>
    </citation>
    <scope>NUCLEOTIDE SEQUENCE [LARGE SCALE GENOMIC DNA]</scope>
    <source>
        <strain evidence="14 15">3A-2</strain>
    </source>
</reference>
<feature type="binding site" description="axial binding residue" evidence="13">
    <location>
        <position position="284"/>
    </location>
    <ligand>
        <name>heme</name>
        <dbReference type="ChEBI" id="CHEBI:30413"/>
    </ligand>
    <ligandPart>
        <name>Fe</name>
        <dbReference type="ChEBI" id="CHEBI:18248"/>
    </ligandPart>
</feature>
<evidence type="ECO:0000313" key="14">
    <source>
        <dbReference type="EMBL" id="OCH88918.1"/>
    </source>
</evidence>
<gene>
    <name evidence="14" type="ORF">OBBRIDRAFT_805074</name>
</gene>
<dbReference type="OrthoDB" id="2789670at2759"/>
<evidence type="ECO:0000256" key="6">
    <source>
        <dbReference type="ARBA" id="ARBA00022692"/>
    </source>
</evidence>
<evidence type="ECO:0000256" key="8">
    <source>
        <dbReference type="ARBA" id="ARBA00022989"/>
    </source>
</evidence>
<dbReference type="PANTHER" id="PTHR46300">
    <property type="entry name" value="P450, PUTATIVE (EUROFUNG)-RELATED-RELATED"/>
    <property type="match status" value="1"/>
</dbReference>
<dbReference type="AlphaFoldDB" id="A0A8E2DN38"/>
<evidence type="ECO:0000256" key="3">
    <source>
        <dbReference type="ARBA" id="ARBA00005179"/>
    </source>
</evidence>
<organism evidence="14 15">
    <name type="scientific">Obba rivulosa</name>
    <dbReference type="NCBI Taxonomy" id="1052685"/>
    <lineage>
        <taxon>Eukaryota</taxon>
        <taxon>Fungi</taxon>
        <taxon>Dikarya</taxon>
        <taxon>Basidiomycota</taxon>
        <taxon>Agaricomycotina</taxon>
        <taxon>Agaricomycetes</taxon>
        <taxon>Polyporales</taxon>
        <taxon>Gelatoporiaceae</taxon>
        <taxon>Obba</taxon>
    </lineage>
</organism>
<dbReference type="GO" id="GO:0020037">
    <property type="term" value="F:heme binding"/>
    <property type="evidence" value="ECO:0007669"/>
    <property type="project" value="InterPro"/>
</dbReference>
<dbReference type="PANTHER" id="PTHR46300:SF7">
    <property type="entry name" value="P450, PUTATIVE (EUROFUNG)-RELATED"/>
    <property type="match status" value="1"/>
</dbReference>
<dbReference type="InterPro" id="IPR050364">
    <property type="entry name" value="Cytochrome_P450_fung"/>
</dbReference>
<dbReference type="Pfam" id="PF00067">
    <property type="entry name" value="p450"/>
    <property type="match status" value="1"/>
</dbReference>
<dbReference type="GO" id="GO:0016020">
    <property type="term" value="C:membrane"/>
    <property type="evidence" value="ECO:0007669"/>
    <property type="project" value="UniProtKB-SubCell"/>
</dbReference>
<comment type="pathway">
    <text evidence="3">Secondary metabolite biosynthesis.</text>
</comment>
<comment type="subcellular location">
    <subcellularLocation>
        <location evidence="2">Membrane</location>
        <topology evidence="2">Single-pass membrane protein</topology>
    </subcellularLocation>
</comment>
<keyword evidence="6" id="KW-0812">Transmembrane</keyword>
<keyword evidence="12" id="KW-0472">Membrane</keyword>
<dbReference type="InterPro" id="IPR002401">
    <property type="entry name" value="Cyt_P450_E_grp-I"/>
</dbReference>
<keyword evidence="9" id="KW-0560">Oxidoreductase</keyword>
<keyword evidence="11" id="KW-0503">Monooxygenase</keyword>
<dbReference type="SUPFAM" id="SSF48264">
    <property type="entry name" value="Cytochrome P450"/>
    <property type="match status" value="1"/>
</dbReference>
<evidence type="ECO:0000256" key="1">
    <source>
        <dbReference type="ARBA" id="ARBA00001971"/>
    </source>
</evidence>
<evidence type="ECO:0000313" key="15">
    <source>
        <dbReference type="Proteomes" id="UP000250043"/>
    </source>
</evidence>
<evidence type="ECO:0000256" key="5">
    <source>
        <dbReference type="ARBA" id="ARBA00022617"/>
    </source>
</evidence>
<dbReference type="Gene3D" id="1.10.630.10">
    <property type="entry name" value="Cytochrome P450"/>
    <property type="match status" value="1"/>
</dbReference>